<evidence type="ECO:0000313" key="3">
    <source>
        <dbReference type="Proteomes" id="UP000509510"/>
    </source>
</evidence>
<accession>A0A7H8R6Z3</accession>
<dbReference type="GeneID" id="55996783"/>
<reference evidence="3" key="1">
    <citation type="submission" date="2020-06" db="EMBL/GenBank/DDBJ databases">
        <title>A chromosome-scale genome assembly of Talaromyces rugulosus W13939.</title>
        <authorList>
            <person name="Wang B."/>
            <person name="Guo L."/>
            <person name="Ye K."/>
            <person name="Wang L."/>
        </authorList>
    </citation>
    <scope>NUCLEOTIDE SEQUENCE [LARGE SCALE GENOMIC DNA]</scope>
    <source>
        <strain evidence="3">W13939</strain>
    </source>
</reference>
<evidence type="ECO:0000313" key="2">
    <source>
        <dbReference type="EMBL" id="QKX62142.1"/>
    </source>
</evidence>
<name>A0A7H8R6Z3_TALRU</name>
<feature type="region of interest" description="Disordered" evidence="1">
    <location>
        <begin position="1"/>
        <end position="43"/>
    </location>
</feature>
<keyword evidence="3" id="KW-1185">Reference proteome</keyword>
<feature type="compositionally biased region" description="Polar residues" evidence="1">
    <location>
        <begin position="9"/>
        <end position="18"/>
    </location>
</feature>
<protein>
    <submittedName>
        <fullName evidence="2">Uncharacterized protein</fullName>
    </submittedName>
</protein>
<sequence>DDMNEKLASVTTRESSMEVNHADDPAMRDKYGHPKPGEPPLTKDQCDRYEKLLSSPRELVNCFSIQRKRMLVWLCSYIGKRRLYDEEPERFERFLVSAEKILALRKQQQKMKKKQSADLYKQIVDIAADYILNHQGSGYDVKLDVNYFIGQILWSFYGRYTECDSKRTFEKDPLEQALEGISSFSDSKLENVITEIGALVPHMRTSRSEFGNWRDGRLHRMCFRIIKSVKSADNPKGIEESGYMINIRSKLASHVNIEEAGKLLNDAVKLARDIHGKYHPITWRLTEQLGNFHLDKATEWMHRYYLSKGKGGRVKGVQGLYEDFLNGALQEDKVNIELLRERVAPALAQFYKNHGQDNEARALLWRFTQDKKLQLYAEFFAPFVGVIKRTPLFNAIYDVEGFGLFSDFNYSSLETAIFKIDQILPKPIEPSDQEKMIKWHPMLEKLPIGQMSRLASIHWIPGLPGGYEAQVFQEPEDNLMVLNLPYITYKHFKGSEAYRVGCTYAVYRKGSATHPVLTKWKEEDKELSGHYFHFVYESGEYFTFLPHEPVSTSVLVSSGTSSIEKHLYDKAGGKLIALDEESPPKDPEKPEFLKALSVPSSETTQGFFNNTPGDIAAIDNTRIANGFNIVSAEWTDWCRFVLHTCPPERQPKLTASDGSPIPVLGYIHGTWTDFNITKRWTGLQVYVVQARFELSSVAETSDIGTLSSSCHFILNPDDLCKFRESAVPLQDARATCTFLNPSLVRVMSLSHLEPQLMYCFGSKPDDDFEGVKTASCPETDSGLLTELTRREQWDNEYAYLYWNKPLWRSRLEKMSEQAIAEITKRKEWDEQYAKGTKQWVSVWN</sequence>
<gene>
    <name evidence="2" type="ORF">TRUGW13939_09299</name>
</gene>
<evidence type="ECO:0000256" key="1">
    <source>
        <dbReference type="SAM" id="MobiDB-lite"/>
    </source>
</evidence>
<proteinExistence type="predicted"/>
<dbReference type="EMBL" id="CP055902">
    <property type="protein sequence ID" value="QKX62142.1"/>
    <property type="molecule type" value="Genomic_DNA"/>
</dbReference>
<feature type="non-terminal residue" evidence="2">
    <location>
        <position position="1"/>
    </location>
</feature>
<dbReference type="OrthoDB" id="4222685at2759"/>
<feature type="compositionally biased region" description="Basic and acidic residues" evidence="1">
    <location>
        <begin position="20"/>
        <end position="36"/>
    </location>
</feature>
<dbReference type="KEGG" id="trg:TRUGW13939_09299"/>
<dbReference type="RefSeq" id="XP_035348316.1">
    <property type="nucleotide sequence ID" value="XM_035492423.1"/>
</dbReference>
<organism evidence="2 3">
    <name type="scientific">Talaromyces rugulosus</name>
    <name type="common">Penicillium rugulosum</name>
    <dbReference type="NCBI Taxonomy" id="121627"/>
    <lineage>
        <taxon>Eukaryota</taxon>
        <taxon>Fungi</taxon>
        <taxon>Dikarya</taxon>
        <taxon>Ascomycota</taxon>
        <taxon>Pezizomycotina</taxon>
        <taxon>Eurotiomycetes</taxon>
        <taxon>Eurotiomycetidae</taxon>
        <taxon>Eurotiales</taxon>
        <taxon>Trichocomaceae</taxon>
        <taxon>Talaromyces</taxon>
        <taxon>Talaromyces sect. Islandici</taxon>
    </lineage>
</organism>
<dbReference type="Proteomes" id="UP000509510">
    <property type="component" value="Chromosome V"/>
</dbReference>
<dbReference type="AlphaFoldDB" id="A0A7H8R6Z3"/>